<evidence type="ECO:0000256" key="3">
    <source>
        <dbReference type="ARBA" id="ARBA00023242"/>
    </source>
</evidence>
<sequence length="232" mass="26335">MRIRPLTEYWRSRNESAPVPSDAVSGASSTSNVNLCSSGGVSTADWDEDENAMNKLNSDTDVGQDLDTTLESTPPPPPRERRFPSLARSHSTPPSGHLREISKILRSPSFLNEYNRVRVCDANDLEDVRVVRKKEERKLLFGHACKCCSMYYDALGLSSPEKRKRIDQVISSRHRHVEAAPTTPENYWEVKMASREEQLRRGQILETTSPVGLRPKNPIYASKSFCRRLFEK</sequence>
<comment type="subcellular location">
    <subcellularLocation>
        <location evidence="1">Nucleus</location>
    </subcellularLocation>
</comment>
<keyword evidence="7" id="KW-1185">Reference proteome</keyword>
<protein>
    <submittedName>
        <fullName evidence="8">DNA endonuclease activator Ctp1 C-terminal domain-containing protein</fullName>
    </submittedName>
</protein>
<keyword evidence="2" id="KW-0227">DNA damage</keyword>
<dbReference type="GO" id="GO:0010792">
    <property type="term" value="P:DNA double-strand break processing involved in repair via single-strand annealing"/>
    <property type="evidence" value="ECO:0007669"/>
    <property type="project" value="TreeGrafter"/>
</dbReference>
<feature type="domain" description="DNA endonuclease activator Ctp1 C-terminal" evidence="5">
    <location>
        <begin position="170"/>
        <end position="194"/>
    </location>
</feature>
<keyword evidence="3" id="KW-0539">Nucleus</keyword>
<feature type="region of interest" description="Disordered" evidence="4">
    <location>
        <begin position="1"/>
        <end position="98"/>
    </location>
</feature>
<dbReference type="PANTHER" id="PTHR15107">
    <property type="entry name" value="RETINOBLASTOMA BINDING PROTEIN 8"/>
    <property type="match status" value="1"/>
</dbReference>
<evidence type="ECO:0000259" key="5">
    <source>
        <dbReference type="Pfam" id="PF08573"/>
    </source>
</evidence>
<proteinExistence type="predicted"/>
<evidence type="ECO:0000256" key="4">
    <source>
        <dbReference type="SAM" id="MobiDB-lite"/>
    </source>
</evidence>
<dbReference type="WBParaSite" id="EVEC_0001137901-mRNA-1">
    <property type="protein sequence ID" value="EVEC_0001137901-mRNA-1"/>
    <property type="gene ID" value="EVEC_0001137901"/>
</dbReference>
<feature type="compositionally biased region" description="Polar residues" evidence="4">
    <location>
        <begin position="26"/>
        <end position="41"/>
    </location>
</feature>
<dbReference type="PANTHER" id="PTHR15107:SF0">
    <property type="entry name" value="DNA ENDONUCLEASE ACTIVATOR CTP1 C-TERMINAL DOMAIN-CONTAINING PROTEIN"/>
    <property type="match status" value="1"/>
</dbReference>
<dbReference type="OrthoDB" id="5801062at2759"/>
<dbReference type="GO" id="GO:0005634">
    <property type="term" value="C:nucleus"/>
    <property type="evidence" value="ECO:0007669"/>
    <property type="project" value="UniProtKB-SubCell"/>
</dbReference>
<dbReference type="InterPro" id="IPR033316">
    <property type="entry name" value="RBBP8-like"/>
</dbReference>
<evidence type="ECO:0000313" key="8">
    <source>
        <dbReference type="WBParaSite" id="EVEC_0001137901-mRNA-1"/>
    </source>
</evidence>
<dbReference type="Pfam" id="PF08573">
    <property type="entry name" value="SAE2"/>
    <property type="match status" value="1"/>
</dbReference>
<dbReference type="EMBL" id="UXUI01011094">
    <property type="protein sequence ID" value="VDD95936.1"/>
    <property type="molecule type" value="Genomic_DNA"/>
</dbReference>
<accession>A0A0N4VKJ1</accession>
<dbReference type="AlphaFoldDB" id="A0A0N4VKJ1"/>
<dbReference type="GO" id="GO:0003684">
    <property type="term" value="F:damaged DNA binding"/>
    <property type="evidence" value="ECO:0007669"/>
    <property type="project" value="TreeGrafter"/>
</dbReference>
<evidence type="ECO:0000313" key="6">
    <source>
        <dbReference type="EMBL" id="VDD95936.1"/>
    </source>
</evidence>
<name>A0A0N4VKJ1_ENTVE</name>
<organism evidence="8">
    <name type="scientific">Enterobius vermicularis</name>
    <name type="common">Human pinworm</name>
    <dbReference type="NCBI Taxonomy" id="51028"/>
    <lineage>
        <taxon>Eukaryota</taxon>
        <taxon>Metazoa</taxon>
        <taxon>Ecdysozoa</taxon>
        <taxon>Nematoda</taxon>
        <taxon>Chromadorea</taxon>
        <taxon>Rhabditida</taxon>
        <taxon>Spirurina</taxon>
        <taxon>Oxyuridomorpha</taxon>
        <taxon>Oxyuroidea</taxon>
        <taxon>Oxyuridae</taxon>
        <taxon>Enterobius</taxon>
    </lineage>
</organism>
<feature type="compositionally biased region" description="Polar residues" evidence="4">
    <location>
        <begin position="54"/>
        <end position="72"/>
    </location>
</feature>
<reference evidence="6 7" key="2">
    <citation type="submission" date="2018-10" db="EMBL/GenBank/DDBJ databases">
        <authorList>
            <consortium name="Pathogen Informatics"/>
        </authorList>
    </citation>
    <scope>NUCLEOTIDE SEQUENCE [LARGE SCALE GENOMIC DNA]</scope>
</reference>
<evidence type="ECO:0000313" key="7">
    <source>
        <dbReference type="Proteomes" id="UP000274131"/>
    </source>
</evidence>
<dbReference type="InterPro" id="IPR013882">
    <property type="entry name" value="Ctp1_C"/>
</dbReference>
<gene>
    <name evidence="6" type="ORF">EVEC_LOCUS10687</name>
</gene>
<evidence type="ECO:0000256" key="2">
    <source>
        <dbReference type="ARBA" id="ARBA00022763"/>
    </source>
</evidence>
<evidence type="ECO:0000256" key="1">
    <source>
        <dbReference type="ARBA" id="ARBA00004123"/>
    </source>
</evidence>
<reference evidence="8" key="1">
    <citation type="submission" date="2017-02" db="UniProtKB">
        <authorList>
            <consortium name="WormBaseParasite"/>
        </authorList>
    </citation>
    <scope>IDENTIFICATION</scope>
</reference>
<dbReference type="Proteomes" id="UP000274131">
    <property type="component" value="Unassembled WGS sequence"/>
</dbReference>
<dbReference type="STRING" id="51028.A0A0N4VKJ1"/>